<dbReference type="SUPFAM" id="SSF50814">
    <property type="entry name" value="Lipocalins"/>
    <property type="match status" value="1"/>
</dbReference>
<dbReference type="GO" id="GO:0008289">
    <property type="term" value="F:lipid binding"/>
    <property type="evidence" value="ECO:0007669"/>
    <property type="project" value="UniProtKB-KW"/>
</dbReference>
<organism evidence="4">
    <name type="scientific">Magallana gigas</name>
    <name type="common">Pacific oyster</name>
    <name type="synonym">Crassostrea gigas</name>
    <dbReference type="NCBI Taxonomy" id="29159"/>
    <lineage>
        <taxon>Eukaryota</taxon>
        <taxon>Metazoa</taxon>
        <taxon>Spiralia</taxon>
        <taxon>Lophotrochozoa</taxon>
        <taxon>Mollusca</taxon>
        <taxon>Bivalvia</taxon>
        <taxon>Autobranchia</taxon>
        <taxon>Pteriomorphia</taxon>
        <taxon>Ostreida</taxon>
        <taxon>Ostreoidea</taxon>
        <taxon>Ostreidae</taxon>
        <taxon>Magallana</taxon>
    </lineage>
</organism>
<sequence length="143" mass="16143">MEVAGIEDTIAGVWALYRNENLDGYLKECGVNFILRKLAQAASLYVTMVISMEDGQLRIQNKGPKHTDHKAPLGTEIFITDLMHNPMKEVHTWDKNQLVTVSEPTPGSKALPTRVIRELVEGQLVMTLIVNDVVCKMFYKRKS</sequence>
<dbReference type="CDD" id="cd00742">
    <property type="entry name" value="FABP"/>
    <property type="match status" value="1"/>
</dbReference>
<keyword evidence="2" id="KW-0446">Lipid-binding</keyword>
<dbReference type="InterPro" id="IPR012674">
    <property type="entry name" value="Calycin"/>
</dbReference>
<dbReference type="KEGG" id="crg:136269454"/>
<reference evidence="4" key="1">
    <citation type="journal article" date="2012" name="Nature">
        <title>The oyster genome reveals stress adaptation and complexity of shell formation.</title>
        <authorList>
            <person name="Zhang G."/>
            <person name="Fang X."/>
            <person name="Guo X."/>
            <person name="Li L."/>
            <person name="Luo R."/>
            <person name="Xu F."/>
            <person name="Yang P."/>
            <person name="Zhang L."/>
            <person name="Wang X."/>
            <person name="Qi H."/>
            <person name="Xiong Z."/>
            <person name="Que H."/>
            <person name="Xie Y."/>
            <person name="Holland P.W."/>
            <person name="Paps J."/>
            <person name="Zhu Y."/>
            <person name="Wu F."/>
            <person name="Chen Y."/>
            <person name="Wang J."/>
            <person name="Peng C."/>
            <person name="Meng J."/>
            <person name="Yang L."/>
            <person name="Liu J."/>
            <person name="Wen B."/>
            <person name="Zhang N."/>
            <person name="Huang Z."/>
            <person name="Zhu Q."/>
            <person name="Feng Y."/>
            <person name="Mount A."/>
            <person name="Hedgecock D."/>
            <person name="Xu Z."/>
            <person name="Liu Y."/>
            <person name="Domazet-Loso T."/>
            <person name="Du Y."/>
            <person name="Sun X."/>
            <person name="Zhang S."/>
            <person name="Liu B."/>
            <person name="Cheng P."/>
            <person name="Jiang X."/>
            <person name="Li J."/>
            <person name="Fan D."/>
            <person name="Wang W."/>
            <person name="Fu W."/>
            <person name="Wang T."/>
            <person name="Wang B."/>
            <person name="Zhang J."/>
            <person name="Peng Z."/>
            <person name="Li Y."/>
            <person name="Li N."/>
            <person name="Wang J."/>
            <person name="Chen M."/>
            <person name="He Y."/>
            <person name="Tan F."/>
            <person name="Song X."/>
            <person name="Zheng Q."/>
            <person name="Huang R."/>
            <person name="Yang H."/>
            <person name="Du X."/>
            <person name="Chen L."/>
            <person name="Yang M."/>
            <person name="Gaffney P.M."/>
            <person name="Wang S."/>
            <person name="Luo L."/>
            <person name="She Z."/>
            <person name="Ming Y."/>
            <person name="Huang W."/>
            <person name="Zhang S."/>
            <person name="Huang B."/>
            <person name="Zhang Y."/>
            <person name="Qu T."/>
            <person name="Ni P."/>
            <person name="Miao G."/>
            <person name="Wang J."/>
            <person name="Wang Q."/>
            <person name="Steinberg C.E."/>
            <person name="Wang H."/>
            <person name="Li N."/>
            <person name="Qian L."/>
            <person name="Zhang G."/>
            <person name="Li Y."/>
            <person name="Yang H."/>
            <person name="Liu X."/>
            <person name="Wang J."/>
            <person name="Yin Y."/>
            <person name="Wang J."/>
        </authorList>
    </citation>
    <scope>NUCLEOTIDE SEQUENCE [LARGE SCALE GENOMIC DNA]</scope>
    <source>
        <strain evidence="4">05x7-T-G4-1.051#20</strain>
    </source>
</reference>
<dbReference type="InParanoid" id="K1QJQ9"/>
<dbReference type="InterPro" id="IPR000463">
    <property type="entry name" value="Fatty_acid-bd"/>
</dbReference>
<dbReference type="PRINTS" id="PR00178">
    <property type="entry name" value="FATTYACIDBP"/>
</dbReference>
<comment type="similarity">
    <text evidence="1">Belongs to the calycin superfamily. Fatty-acid binding protein (FABP) family.</text>
</comment>
<protein>
    <submittedName>
        <fullName evidence="4">Fatty acid-binding protein, heart</fullName>
    </submittedName>
</protein>
<dbReference type="AlphaFoldDB" id="K1QJQ9"/>
<proteinExistence type="inferred from homology"/>
<name>K1QJQ9_MAGGI</name>
<evidence type="ECO:0000259" key="3">
    <source>
        <dbReference type="Pfam" id="PF00061"/>
    </source>
</evidence>
<dbReference type="Gene3D" id="2.40.128.20">
    <property type="match status" value="1"/>
</dbReference>
<feature type="domain" description="Lipocalin/cytosolic fatty-acid binding" evidence="3">
    <location>
        <begin position="11"/>
        <end position="141"/>
    </location>
</feature>
<dbReference type="InterPro" id="IPR000566">
    <property type="entry name" value="Lipocln_cytosolic_FA-bd_dom"/>
</dbReference>
<evidence type="ECO:0000256" key="2">
    <source>
        <dbReference type="ARBA" id="ARBA00023121"/>
    </source>
</evidence>
<dbReference type="OrthoDB" id="411123at2759"/>
<dbReference type="Pfam" id="PF00061">
    <property type="entry name" value="Lipocalin"/>
    <property type="match status" value="1"/>
</dbReference>
<dbReference type="PANTHER" id="PTHR11955">
    <property type="entry name" value="FATTY ACID BINDING PROTEIN"/>
    <property type="match status" value="1"/>
</dbReference>
<gene>
    <name evidence="4" type="ORF">CGI_10008301</name>
</gene>
<dbReference type="EMBL" id="JH817680">
    <property type="protein sequence ID" value="EKC34013.1"/>
    <property type="molecule type" value="Genomic_DNA"/>
</dbReference>
<dbReference type="HOGENOM" id="CLU_113772_1_0_1"/>
<accession>K1QJQ9</accession>
<dbReference type="InterPro" id="IPR031259">
    <property type="entry name" value="ILBP"/>
</dbReference>
<evidence type="ECO:0000256" key="1">
    <source>
        <dbReference type="ARBA" id="ARBA00008390"/>
    </source>
</evidence>
<evidence type="ECO:0000313" key="4">
    <source>
        <dbReference type="EMBL" id="EKC34013.1"/>
    </source>
</evidence>